<dbReference type="HOGENOM" id="CLU_110355_3_0_6"/>
<reference evidence="3 4" key="1">
    <citation type="submission" date="2013-02" db="EMBL/GenBank/DDBJ databases">
        <title>The Genome Sequence of Acinetobacter beijerinckii ANC 3835.</title>
        <authorList>
            <consortium name="The Broad Institute Genome Sequencing Platform"/>
            <consortium name="The Broad Institute Genome Sequencing Center for Infectious Disease"/>
            <person name="Cerqueira G."/>
            <person name="Feldgarden M."/>
            <person name="Courvalin P."/>
            <person name="Perichon B."/>
            <person name="Grillot-Courvalin C."/>
            <person name="Clermont D."/>
            <person name="Rocha E."/>
            <person name="Yoon E.-J."/>
            <person name="Nemec A."/>
            <person name="Walker B."/>
            <person name="Young S.K."/>
            <person name="Zeng Q."/>
            <person name="Gargeya S."/>
            <person name="Fitzgerald M."/>
            <person name="Haas B."/>
            <person name="Abouelleil A."/>
            <person name="Alvarado L."/>
            <person name="Arachchi H.M."/>
            <person name="Berlin A.M."/>
            <person name="Chapman S.B."/>
            <person name="Dewar J."/>
            <person name="Goldberg J."/>
            <person name="Griggs A."/>
            <person name="Gujja S."/>
            <person name="Hansen M."/>
            <person name="Howarth C."/>
            <person name="Imamovic A."/>
            <person name="Larimer J."/>
            <person name="McCowan C."/>
            <person name="Murphy C."/>
            <person name="Neiman D."/>
            <person name="Pearson M."/>
            <person name="Priest M."/>
            <person name="Roberts A."/>
            <person name="Saif S."/>
            <person name="Shea T."/>
            <person name="Sisk P."/>
            <person name="Sykes S."/>
            <person name="Wortman J."/>
            <person name="Nusbaum C."/>
            <person name="Birren B."/>
        </authorList>
    </citation>
    <scope>NUCLEOTIDE SEQUENCE [LARGE SCALE GENOMIC DNA]</scope>
    <source>
        <strain evidence="3 4">ANC 3835</strain>
    </source>
</reference>
<feature type="domain" description="YCII-related" evidence="2">
    <location>
        <begin position="4"/>
        <end position="94"/>
    </location>
</feature>
<dbReference type="InterPro" id="IPR005545">
    <property type="entry name" value="YCII"/>
</dbReference>
<proteinExistence type="inferred from homology"/>
<evidence type="ECO:0000313" key="4">
    <source>
        <dbReference type="Proteomes" id="UP000018417"/>
    </source>
</evidence>
<dbReference type="SUPFAM" id="SSF54909">
    <property type="entry name" value="Dimeric alpha+beta barrel"/>
    <property type="match status" value="1"/>
</dbReference>
<dbReference type="RefSeq" id="WP_005051412.1">
    <property type="nucleotide sequence ID" value="NZ_KB849757.1"/>
</dbReference>
<dbReference type="Gene3D" id="3.30.70.1060">
    <property type="entry name" value="Dimeric alpha+beta barrel"/>
    <property type="match status" value="1"/>
</dbReference>
<comment type="similarity">
    <text evidence="1">Belongs to the YciI family.</text>
</comment>
<dbReference type="NCBIfam" id="NF009505">
    <property type="entry name" value="PRK12863.1-6"/>
    <property type="match status" value="1"/>
</dbReference>
<evidence type="ECO:0000313" key="3">
    <source>
        <dbReference type="EMBL" id="ENW08167.1"/>
    </source>
</evidence>
<sequence length="100" mass="11226">MPYFVLTCTDCEGTLEKRLAIRPQHIERLQKLDDEGRLIAAGAHPVDPNNPQAGFIGSTIIVEFDSREALDAWIQEEPFLIEGIYANIEVKPFNKAFPKG</sequence>
<dbReference type="InterPro" id="IPR011008">
    <property type="entry name" value="Dimeric_a/b-barrel"/>
</dbReference>
<dbReference type="EMBL" id="APQK01000002">
    <property type="protein sequence ID" value="ENW08167.1"/>
    <property type="molecule type" value="Genomic_DNA"/>
</dbReference>
<organism evidence="3 4">
    <name type="scientific">Acinetobacter beijerinckii ANC 3835</name>
    <dbReference type="NCBI Taxonomy" id="1217649"/>
    <lineage>
        <taxon>Bacteria</taxon>
        <taxon>Pseudomonadati</taxon>
        <taxon>Pseudomonadota</taxon>
        <taxon>Gammaproteobacteria</taxon>
        <taxon>Moraxellales</taxon>
        <taxon>Moraxellaceae</taxon>
        <taxon>Acinetobacter</taxon>
    </lineage>
</organism>
<accession>N9ED51</accession>
<dbReference type="PANTHER" id="PTHR33606:SF3">
    <property type="entry name" value="PROTEIN YCII"/>
    <property type="match status" value="1"/>
</dbReference>
<comment type="caution">
    <text evidence="3">The sequence shown here is derived from an EMBL/GenBank/DDBJ whole genome shotgun (WGS) entry which is preliminary data.</text>
</comment>
<dbReference type="Pfam" id="PF03795">
    <property type="entry name" value="YCII"/>
    <property type="match status" value="1"/>
</dbReference>
<evidence type="ECO:0000259" key="2">
    <source>
        <dbReference type="Pfam" id="PF03795"/>
    </source>
</evidence>
<name>N9ED51_9GAMM</name>
<gene>
    <name evidence="3" type="ORF">F934_00342</name>
</gene>
<dbReference type="PATRIC" id="fig|1217649.3.peg.322"/>
<dbReference type="InterPro" id="IPR051807">
    <property type="entry name" value="Sec-metab_biosynth-assoc"/>
</dbReference>
<evidence type="ECO:0000256" key="1">
    <source>
        <dbReference type="ARBA" id="ARBA00007689"/>
    </source>
</evidence>
<dbReference type="Proteomes" id="UP000018417">
    <property type="component" value="Unassembled WGS sequence"/>
</dbReference>
<protein>
    <recommendedName>
        <fullName evidence="2">YCII-related domain-containing protein</fullName>
    </recommendedName>
</protein>
<dbReference type="OrthoDB" id="9797014at2"/>
<dbReference type="AlphaFoldDB" id="N9ED51"/>
<dbReference type="PANTHER" id="PTHR33606">
    <property type="entry name" value="PROTEIN YCII"/>
    <property type="match status" value="1"/>
</dbReference>